<evidence type="ECO:0000256" key="1">
    <source>
        <dbReference type="SAM" id="MobiDB-lite"/>
    </source>
</evidence>
<sequence length="200" mass="23328">MRDDDEEDDEDDEEDKEEDNKEDDEEDDEKDDEEGPCVNAKLRLTFSNVKEKSDYSALPFDDDDNDDDEFEYHPRNNKALHPILTHYNNGPANKIRGIKSAREAMVTLMKLDRTSSEIENYLAAEKLWTTTYTSAGSMEKYTDQFTNTWNEIQRRQISLDFLVQALLVNHLGPCYTGFQQRKREIGIKKLSFKDLVSQLK</sequence>
<dbReference type="EMBL" id="ML994739">
    <property type="protein sequence ID" value="KAF2175231.1"/>
    <property type="molecule type" value="Genomic_DNA"/>
</dbReference>
<name>A0A6A6D750_9PEZI</name>
<feature type="region of interest" description="Disordered" evidence="1">
    <location>
        <begin position="1"/>
        <end position="43"/>
    </location>
</feature>
<evidence type="ECO:0000313" key="2">
    <source>
        <dbReference type="EMBL" id="KAF2175231.1"/>
    </source>
</evidence>
<organism evidence="2 3">
    <name type="scientific">Zopfia rhizophila CBS 207.26</name>
    <dbReference type="NCBI Taxonomy" id="1314779"/>
    <lineage>
        <taxon>Eukaryota</taxon>
        <taxon>Fungi</taxon>
        <taxon>Dikarya</taxon>
        <taxon>Ascomycota</taxon>
        <taxon>Pezizomycotina</taxon>
        <taxon>Dothideomycetes</taxon>
        <taxon>Dothideomycetes incertae sedis</taxon>
        <taxon>Zopfiaceae</taxon>
        <taxon>Zopfia</taxon>
    </lineage>
</organism>
<dbReference type="AlphaFoldDB" id="A0A6A6D750"/>
<accession>A0A6A6D750</accession>
<reference evidence="2" key="1">
    <citation type="journal article" date="2020" name="Stud. Mycol.">
        <title>101 Dothideomycetes genomes: a test case for predicting lifestyles and emergence of pathogens.</title>
        <authorList>
            <person name="Haridas S."/>
            <person name="Albert R."/>
            <person name="Binder M."/>
            <person name="Bloem J."/>
            <person name="Labutti K."/>
            <person name="Salamov A."/>
            <person name="Andreopoulos B."/>
            <person name="Baker S."/>
            <person name="Barry K."/>
            <person name="Bills G."/>
            <person name="Bluhm B."/>
            <person name="Cannon C."/>
            <person name="Castanera R."/>
            <person name="Culley D."/>
            <person name="Daum C."/>
            <person name="Ezra D."/>
            <person name="Gonzalez J."/>
            <person name="Henrissat B."/>
            <person name="Kuo A."/>
            <person name="Liang C."/>
            <person name="Lipzen A."/>
            <person name="Lutzoni F."/>
            <person name="Magnuson J."/>
            <person name="Mondo S."/>
            <person name="Nolan M."/>
            <person name="Ohm R."/>
            <person name="Pangilinan J."/>
            <person name="Park H.-J."/>
            <person name="Ramirez L."/>
            <person name="Alfaro M."/>
            <person name="Sun H."/>
            <person name="Tritt A."/>
            <person name="Yoshinaga Y."/>
            <person name="Zwiers L.-H."/>
            <person name="Turgeon B."/>
            <person name="Goodwin S."/>
            <person name="Spatafora J."/>
            <person name="Crous P."/>
            <person name="Grigoriev I."/>
        </authorList>
    </citation>
    <scope>NUCLEOTIDE SEQUENCE</scope>
    <source>
        <strain evidence="2">CBS 207.26</strain>
    </source>
</reference>
<dbReference type="Proteomes" id="UP000800200">
    <property type="component" value="Unassembled WGS sequence"/>
</dbReference>
<evidence type="ECO:0000313" key="3">
    <source>
        <dbReference type="Proteomes" id="UP000800200"/>
    </source>
</evidence>
<protein>
    <submittedName>
        <fullName evidence="2">Uncharacterized protein</fullName>
    </submittedName>
</protein>
<keyword evidence="3" id="KW-1185">Reference proteome</keyword>
<feature type="compositionally biased region" description="Acidic residues" evidence="1">
    <location>
        <begin position="1"/>
        <end position="35"/>
    </location>
</feature>
<proteinExistence type="predicted"/>
<gene>
    <name evidence="2" type="ORF">K469DRAFT_684370</name>
</gene>